<sequence length="101" mass="10984">MDPLPEANGILAVSLLTTPSEDSLEMYFFSPMSISSALAMVFVGAKGNNESQMIQEYSLDKCSGNGGGDVHQSFHQNPPPPKRPCHPQADSVQNTCNSWLW</sequence>
<name>A0A8C8UA21_PERMB</name>
<feature type="region of interest" description="Disordered" evidence="1">
    <location>
        <begin position="64"/>
        <end position="90"/>
    </location>
</feature>
<dbReference type="GeneTree" id="ENSGT00940000154519"/>
<dbReference type="AlphaFoldDB" id="A0A8C8UA21"/>
<keyword evidence="2" id="KW-1133">Transmembrane helix</keyword>
<dbReference type="Pfam" id="PF00079">
    <property type="entry name" value="Serpin"/>
    <property type="match status" value="1"/>
</dbReference>
<proteinExistence type="predicted"/>
<evidence type="ECO:0000313" key="5">
    <source>
        <dbReference type="Proteomes" id="UP000694547"/>
    </source>
</evidence>
<dbReference type="Ensembl" id="ENSPEMT00000040483.1">
    <property type="protein sequence ID" value="ENSPEMP00000029239.1"/>
    <property type="gene ID" value="ENSPEMG00000027355.1"/>
</dbReference>
<dbReference type="Proteomes" id="UP000694547">
    <property type="component" value="Chromosome 9"/>
</dbReference>
<reference evidence="4 5" key="1">
    <citation type="submission" date="2018-10" db="EMBL/GenBank/DDBJ databases">
        <title>Improved assembly of the deer mouse Peromyscus maniculatus genome.</title>
        <authorList>
            <person name="Lassance J.-M."/>
            <person name="Hoekstra H.E."/>
        </authorList>
    </citation>
    <scope>NUCLEOTIDE SEQUENCE [LARGE SCALE GENOMIC DNA]</scope>
</reference>
<keyword evidence="2" id="KW-0472">Membrane</keyword>
<feature type="transmembrane region" description="Helical" evidence="2">
    <location>
        <begin position="26"/>
        <end position="45"/>
    </location>
</feature>
<dbReference type="InterPro" id="IPR036186">
    <property type="entry name" value="Serpin_sf"/>
</dbReference>
<reference evidence="4" key="3">
    <citation type="submission" date="2025-09" db="UniProtKB">
        <authorList>
            <consortium name="Ensembl"/>
        </authorList>
    </citation>
    <scope>IDENTIFICATION</scope>
</reference>
<keyword evidence="2" id="KW-0812">Transmembrane</keyword>
<dbReference type="Gene3D" id="3.30.497.10">
    <property type="entry name" value="Antithrombin, subunit I, domain 2"/>
    <property type="match status" value="1"/>
</dbReference>
<dbReference type="SUPFAM" id="SSF56574">
    <property type="entry name" value="Serpins"/>
    <property type="match status" value="1"/>
</dbReference>
<evidence type="ECO:0000256" key="1">
    <source>
        <dbReference type="SAM" id="MobiDB-lite"/>
    </source>
</evidence>
<dbReference type="InterPro" id="IPR042178">
    <property type="entry name" value="Serpin_sf_1"/>
</dbReference>
<reference evidence="4" key="2">
    <citation type="submission" date="2025-08" db="UniProtKB">
        <authorList>
            <consortium name="Ensembl"/>
        </authorList>
    </citation>
    <scope>IDENTIFICATION</scope>
</reference>
<dbReference type="InterPro" id="IPR023796">
    <property type="entry name" value="Serpin_dom"/>
</dbReference>
<accession>A0A8C8UA21</accession>
<evidence type="ECO:0000259" key="3">
    <source>
        <dbReference type="Pfam" id="PF00079"/>
    </source>
</evidence>
<feature type="domain" description="Serpin" evidence="3">
    <location>
        <begin position="8"/>
        <end position="75"/>
    </location>
</feature>
<organism evidence="4 5">
    <name type="scientific">Peromyscus maniculatus bairdii</name>
    <name type="common">Prairie deer mouse</name>
    <dbReference type="NCBI Taxonomy" id="230844"/>
    <lineage>
        <taxon>Eukaryota</taxon>
        <taxon>Metazoa</taxon>
        <taxon>Chordata</taxon>
        <taxon>Craniata</taxon>
        <taxon>Vertebrata</taxon>
        <taxon>Euteleostomi</taxon>
        <taxon>Mammalia</taxon>
        <taxon>Eutheria</taxon>
        <taxon>Euarchontoglires</taxon>
        <taxon>Glires</taxon>
        <taxon>Rodentia</taxon>
        <taxon>Myomorpha</taxon>
        <taxon>Muroidea</taxon>
        <taxon>Cricetidae</taxon>
        <taxon>Neotominae</taxon>
        <taxon>Peromyscus</taxon>
    </lineage>
</organism>
<evidence type="ECO:0000313" key="4">
    <source>
        <dbReference type="Ensembl" id="ENSPEMP00000029239.1"/>
    </source>
</evidence>
<evidence type="ECO:0000256" key="2">
    <source>
        <dbReference type="SAM" id="Phobius"/>
    </source>
</evidence>
<protein>
    <recommendedName>
        <fullName evidence="3">Serpin domain-containing protein</fullName>
    </recommendedName>
</protein>
<keyword evidence="5" id="KW-1185">Reference proteome</keyword>